<reference evidence="1 2" key="1">
    <citation type="journal article" date="2014" name="Nature">
        <title>An environmental bacterial taxon with a large and distinct metabolic repertoire.</title>
        <authorList>
            <person name="Wilson M.C."/>
            <person name="Mori T."/>
            <person name="Ruckert C."/>
            <person name="Uria A.R."/>
            <person name="Helf M.J."/>
            <person name="Takada K."/>
            <person name="Gernert C."/>
            <person name="Steffens U.A."/>
            <person name="Heycke N."/>
            <person name="Schmitt S."/>
            <person name="Rinke C."/>
            <person name="Helfrich E.J."/>
            <person name="Brachmann A.O."/>
            <person name="Gurgui C."/>
            <person name="Wakimoto T."/>
            <person name="Kracht M."/>
            <person name="Crusemann M."/>
            <person name="Hentschel U."/>
            <person name="Abe I."/>
            <person name="Matsunaga S."/>
            <person name="Kalinowski J."/>
            <person name="Takeyama H."/>
            <person name="Piel J."/>
        </authorList>
    </citation>
    <scope>NUCLEOTIDE SEQUENCE [LARGE SCALE GENOMIC DNA]</scope>
    <source>
        <strain evidence="2">TSY1</strain>
    </source>
</reference>
<gene>
    <name evidence="1" type="ORF">ETSY1_17165</name>
</gene>
<dbReference type="Proteomes" id="UP000019141">
    <property type="component" value="Unassembled WGS sequence"/>
</dbReference>
<evidence type="ECO:0000313" key="1">
    <source>
        <dbReference type="EMBL" id="ETW98830.1"/>
    </source>
</evidence>
<comment type="caution">
    <text evidence="1">The sequence shown here is derived from an EMBL/GenBank/DDBJ whole genome shotgun (WGS) entry which is preliminary data.</text>
</comment>
<accession>W4LMC6</accession>
<dbReference type="EMBL" id="AZHW01000514">
    <property type="protein sequence ID" value="ETW98830.1"/>
    <property type="molecule type" value="Genomic_DNA"/>
</dbReference>
<evidence type="ECO:0000313" key="2">
    <source>
        <dbReference type="Proteomes" id="UP000019141"/>
    </source>
</evidence>
<organism evidence="1 2">
    <name type="scientific">Entotheonella factor</name>
    <dbReference type="NCBI Taxonomy" id="1429438"/>
    <lineage>
        <taxon>Bacteria</taxon>
        <taxon>Pseudomonadati</taxon>
        <taxon>Nitrospinota/Tectimicrobiota group</taxon>
        <taxon>Candidatus Tectimicrobiota</taxon>
        <taxon>Candidatus Entotheonellia</taxon>
        <taxon>Candidatus Entotheonellales</taxon>
        <taxon>Candidatus Entotheonellaceae</taxon>
        <taxon>Candidatus Entotheonella</taxon>
    </lineage>
</organism>
<protein>
    <submittedName>
        <fullName evidence="1">Uncharacterized protein</fullName>
    </submittedName>
</protein>
<dbReference type="HOGENOM" id="CLU_2218262_0_0_7"/>
<proteinExistence type="predicted"/>
<name>W4LMC6_ENTF1</name>
<sequence>MTFAEVVKLVQETIPQGGRHQGINAYILPHRIAFETLCTIEPWAKFVLAEEVAHQLWVVFIDEAPEQEWEHRCRLILVDDEIAEVLMDLSIHFQPNMFEDMEPLNL</sequence>
<dbReference type="AlphaFoldDB" id="W4LMC6"/>
<keyword evidence="2" id="KW-1185">Reference proteome</keyword>